<feature type="transmembrane region" description="Helical" evidence="1">
    <location>
        <begin position="12"/>
        <end position="33"/>
    </location>
</feature>
<keyword evidence="1" id="KW-1133">Transmembrane helix</keyword>
<reference evidence="2" key="1">
    <citation type="journal article" date="2015" name="Nature">
        <title>Complex archaea that bridge the gap between prokaryotes and eukaryotes.</title>
        <authorList>
            <person name="Spang A."/>
            <person name="Saw J.H."/>
            <person name="Jorgensen S.L."/>
            <person name="Zaremba-Niedzwiedzka K."/>
            <person name="Martijn J."/>
            <person name="Lind A.E."/>
            <person name="van Eijk R."/>
            <person name="Schleper C."/>
            <person name="Guy L."/>
            <person name="Ettema T.J."/>
        </authorList>
    </citation>
    <scope>NUCLEOTIDE SEQUENCE</scope>
</reference>
<feature type="transmembrane region" description="Helical" evidence="1">
    <location>
        <begin position="68"/>
        <end position="85"/>
    </location>
</feature>
<feature type="transmembrane region" description="Helical" evidence="1">
    <location>
        <begin position="137"/>
        <end position="157"/>
    </location>
</feature>
<feature type="transmembrane region" description="Helical" evidence="1">
    <location>
        <begin position="105"/>
        <end position="125"/>
    </location>
</feature>
<evidence type="ECO:0000313" key="2">
    <source>
        <dbReference type="EMBL" id="KKN89605.1"/>
    </source>
</evidence>
<keyword evidence="1" id="KW-0472">Membrane</keyword>
<accession>A0A0F9U8Q6</accession>
<organism evidence="2">
    <name type="scientific">marine sediment metagenome</name>
    <dbReference type="NCBI Taxonomy" id="412755"/>
    <lineage>
        <taxon>unclassified sequences</taxon>
        <taxon>metagenomes</taxon>
        <taxon>ecological metagenomes</taxon>
    </lineage>
</organism>
<sequence>MREYILKRPWALFAFSLVWSGWMLFVGALPNLLADRSLESLTFEYRDYLLRLFVVYLVAHLFVRRTSFALLWTLPPLTLALQLGVDVYDFSEWYSRTFRVNLHELNAQLFVVPVQIGILCAGIYFCARKKLRTTTRIFATTMLAGSIISTLGFHLAIVNVSYKPIERIYAASLDKVTGMDEPEGVCAAMGFDCRTYGLGTEGWPPELYLDPQLLRSHRQLLTQLFVHQIWLERVSALEHRIHSALVVQGGVVEKTASLPADLVRNAYAFAFSSDQCPTRQGAYCWDLGVDTERPDLSDFSTSIMLDLMDQDVYLHTWLDAYDFDGDGVVSPSLMVSGRNSGRGARVVATPLPLSILEPLVDPSESQDIMSTHWSASNAEIEPPAKVQQLLDLVESGQYQAPTYRWVDKALSLNPVLYINRPEFLRSAQFYDGHVRIFTTPSAFSSTTLDIKISFNLIIALFSVSWLTLGTFLILFHTRRELLRSS</sequence>
<comment type="caution">
    <text evidence="2">The sequence shown here is derived from an EMBL/GenBank/DDBJ whole genome shotgun (WGS) entry which is preliminary data.</text>
</comment>
<feature type="transmembrane region" description="Helical" evidence="1">
    <location>
        <begin position="452"/>
        <end position="475"/>
    </location>
</feature>
<proteinExistence type="predicted"/>
<name>A0A0F9U8Q6_9ZZZZ</name>
<dbReference type="EMBL" id="LAZR01000117">
    <property type="protein sequence ID" value="KKN89605.1"/>
    <property type="molecule type" value="Genomic_DNA"/>
</dbReference>
<feature type="transmembrane region" description="Helical" evidence="1">
    <location>
        <begin position="45"/>
        <end position="63"/>
    </location>
</feature>
<keyword evidence="1" id="KW-0812">Transmembrane</keyword>
<dbReference type="AlphaFoldDB" id="A0A0F9U8Q6"/>
<gene>
    <name evidence="2" type="ORF">LCGC14_0237370</name>
</gene>
<protein>
    <submittedName>
        <fullName evidence="2">Uncharacterized protein</fullName>
    </submittedName>
</protein>
<evidence type="ECO:0000256" key="1">
    <source>
        <dbReference type="SAM" id="Phobius"/>
    </source>
</evidence>